<feature type="transmembrane region" description="Helical" evidence="1">
    <location>
        <begin position="15"/>
        <end position="33"/>
    </location>
</feature>
<dbReference type="InterPro" id="IPR054331">
    <property type="entry name" value="LiaF_TM"/>
</dbReference>
<dbReference type="PANTHER" id="PTHR40763:SF5">
    <property type="entry name" value="MEMBRANE PROTEIN"/>
    <property type="match status" value="1"/>
</dbReference>
<dbReference type="EMBL" id="QFOD01000004">
    <property type="protein sequence ID" value="PZP34586.1"/>
    <property type="molecule type" value="Genomic_DNA"/>
</dbReference>
<keyword evidence="1" id="KW-0812">Transmembrane</keyword>
<evidence type="ECO:0000313" key="3">
    <source>
        <dbReference type="EMBL" id="PZP34586.1"/>
    </source>
</evidence>
<sequence length="235" mass="25543">MNAAPRSSHRSTTGLDRIVLGLAVIAFGTLALLDNLHTFATPLLRDYWPLGLVLWGASRLLAPRHPGRWVFACALIAAGLLLTAHNLGLVTGRPEQWWPLAIILGGISLLTRDRRSDAAPAGTVDSGERVEISTRFGSVSRRVDATQFRGGRIDTQFSSVELDLSQARMAGPEATLELAASFSSVELLIPRDWQLDLQVQTRIGGIEDRTQPVQPTVGRLILRGVSDCGSIQIRH</sequence>
<protein>
    <recommendedName>
        <fullName evidence="2">LiaF transmembrane domain-containing protein</fullName>
    </recommendedName>
</protein>
<feature type="transmembrane region" description="Helical" evidence="1">
    <location>
        <begin position="69"/>
        <end position="90"/>
    </location>
</feature>
<keyword evidence="1" id="KW-1133">Transmembrane helix</keyword>
<proteinExistence type="predicted"/>
<keyword evidence="1" id="KW-0472">Membrane</keyword>
<dbReference type="AlphaFoldDB" id="A0A2W5FNN5"/>
<dbReference type="Pfam" id="PF22570">
    <property type="entry name" value="LiaF-TM"/>
    <property type="match status" value="1"/>
</dbReference>
<name>A0A2W5FNN5_9BURK</name>
<gene>
    <name evidence="3" type="ORF">DI603_06445</name>
</gene>
<evidence type="ECO:0000256" key="1">
    <source>
        <dbReference type="SAM" id="Phobius"/>
    </source>
</evidence>
<reference evidence="3 4" key="1">
    <citation type="submission" date="2017-08" db="EMBL/GenBank/DDBJ databases">
        <title>Infants hospitalized years apart are colonized by the same room-sourced microbial strains.</title>
        <authorList>
            <person name="Brooks B."/>
            <person name="Olm M.R."/>
            <person name="Firek B.A."/>
            <person name="Baker R."/>
            <person name="Thomas B.C."/>
            <person name="Morowitz M.J."/>
            <person name="Banfield J.F."/>
        </authorList>
    </citation>
    <scope>NUCLEOTIDE SEQUENCE [LARGE SCALE GENOMIC DNA]</scope>
    <source>
        <strain evidence="3">S2_012_000_R2_81</strain>
    </source>
</reference>
<dbReference type="Proteomes" id="UP000249633">
    <property type="component" value="Unassembled WGS sequence"/>
</dbReference>
<dbReference type="PANTHER" id="PTHR40763">
    <property type="entry name" value="MEMBRANE PROTEIN-RELATED"/>
    <property type="match status" value="1"/>
</dbReference>
<evidence type="ECO:0000259" key="2">
    <source>
        <dbReference type="Pfam" id="PF22570"/>
    </source>
</evidence>
<comment type="caution">
    <text evidence="3">The sequence shown here is derived from an EMBL/GenBank/DDBJ whole genome shotgun (WGS) entry which is preliminary data.</text>
</comment>
<accession>A0A2W5FNN5</accession>
<feature type="domain" description="LiaF transmembrane" evidence="2">
    <location>
        <begin position="19"/>
        <end position="116"/>
    </location>
</feature>
<evidence type="ECO:0000313" key="4">
    <source>
        <dbReference type="Proteomes" id="UP000249633"/>
    </source>
</evidence>
<organism evidence="3 4">
    <name type="scientific">Roseateles depolymerans</name>
    <dbReference type="NCBI Taxonomy" id="76731"/>
    <lineage>
        <taxon>Bacteria</taxon>
        <taxon>Pseudomonadati</taxon>
        <taxon>Pseudomonadota</taxon>
        <taxon>Betaproteobacteria</taxon>
        <taxon>Burkholderiales</taxon>
        <taxon>Sphaerotilaceae</taxon>
        <taxon>Roseateles</taxon>
    </lineage>
</organism>